<feature type="transmembrane region" description="Helical" evidence="1">
    <location>
        <begin position="145"/>
        <end position="167"/>
    </location>
</feature>
<accession>A0A0K2LBT8</accession>
<feature type="transmembrane region" description="Helical" evidence="1">
    <location>
        <begin position="174"/>
        <end position="198"/>
    </location>
</feature>
<feature type="transmembrane region" description="Helical" evidence="1">
    <location>
        <begin position="235"/>
        <end position="254"/>
    </location>
</feature>
<gene>
    <name evidence="2" type="ORF">JP39_04975</name>
</gene>
<dbReference type="KEGG" id="lhi:JP39_04975"/>
<reference evidence="2 3" key="1">
    <citation type="submission" date="2015-08" db="EMBL/GenBank/DDBJ databases">
        <title>Genomic sequence of Lactobacillus heilongjiangensis DSM 28069, isolated from Chinese traditional pickle.</title>
        <authorList>
            <person name="Jiang X."/>
            <person name="Zheng B."/>
            <person name="Cheng H."/>
        </authorList>
    </citation>
    <scope>NUCLEOTIDE SEQUENCE [LARGE SCALE GENOMIC DNA]</scope>
    <source>
        <strain evidence="2 3">DSM 28069</strain>
    </source>
</reference>
<dbReference type="GO" id="GO:0140359">
    <property type="term" value="F:ABC-type transporter activity"/>
    <property type="evidence" value="ECO:0007669"/>
    <property type="project" value="InterPro"/>
</dbReference>
<evidence type="ECO:0000313" key="2">
    <source>
        <dbReference type="EMBL" id="ALB28764.1"/>
    </source>
</evidence>
<dbReference type="EMBL" id="CP012559">
    <property type="protein sequence ID" value="ALB28764.1"/>
    <property type="molecule type" value="Genomic_DNA"/>
</dbReference>
<dbReference type="Proteomes" id="UP000061546">
    <property type="component" value="Chromosome"/>
</dbReference>
<dbReference type="OrthoDB" id="2295852at2"/>
<dbReference type="PANTHER" id="PTHR37305">
    <property type="entry name" value="INTEGRAL MEMBRANE PROTEIN-RELATED"/>
    <property type="match status" value="1"/>
</dbReference>
<feature type="transmembrane region" description="Helical" evidence="1">
    <location>
        <begin position="98"/>
        <end position="118"/>
    </location>
</feature>
<name>A0A0K2LBT8_9LACO</name>
<sequence>MGYLYKQEIFKLLKKRSLWFCLLFIVLQNIGMAIFSQSYSNFFQAKLLFQYDFASTSFIALIMIAASATIISTEFEYNTIKNVVMQPYSRSQVLISKWLTILTYSVGIYLLAMILSLFDKFVFFNTAFSLNDKVDGGTSLVWQGWLISNGATFLTLWLILSVVLLLAAVMKKGALAVVVGVVGYFTLEIISSLMFVLIERWNFLKWNPLNFLNYPGQLTRGSMLSKLTHLSNDQMLVGNIIYIVLFMAIGLFFFSRKEV</sequence>
<proteinExistence type="predicted"/>
<feature type="transmembrane region" description="Helical" evidence="1">
    <location>
        <begin position="18"/>
        <end position="38"/>
    </location>
</feature>
<evidence type="ECO:0000313" key="3">
    <source>
        <dbReference type="Proteomes" id="UP000061546"/>
    </source>
</evidence>
<keyword evidence="3" id="KW-1185">Reference proteome</keyword>
<evidence type="ECO:0008006" key="4">
    <source>
        <dbReference type="Google" id="ProtNLM"/>
    </source>
</evidence>
<dbReference type="STRING" id="1074467.JP39_04975"/>
<dbReference type="GO" id="GO:0005886">
    <property type="term" value="C:plasma membrane"/>
    <property type="evidence" value="ECO:0007669"/>
    <property type="project" value="UniProtKB-SubCell"/>
</dbReference>
<keyword evidence="1" id="KW-0472">Membrane</keyword>
<dbReference type="Pfam" id="PF12730">
    <property type="entry name" value="ABC2_membrane_4"/>
    <property type="match status" value="1"/>
</dbReference>
<keyword evidence="1" id="KW-1133">Transmembrane helix</keyword>
<dbReference type="PANTHER" id="PTHR37305:SF1">
    <property type="entry name" value="MEMBRANE PROTEIN"/>
    <property type="match status" value="1"/>
</dbReference>
<feature type="transmembrane region" description="Helical" evidence="1">
    <location>
        <begin position="58"/>
        <end position="77"/>
    </location>
</feature>
<evidence type="ECO:0000256" key="1">
    <source>
        <dbReference type="SAM" id="Phobius"/>
    </source>
</evidence>
<dbReference type="RefSeq" id="WP_041499412.1">
    <property type="nucleotide sequence ID" value="NZ_BJDV01000011.1"/>
</dbReference>
<dbReference type="AlphaFoldDB" id="A0A0K2LBT8"/>
<organism evidence="2 3">
    <name type="scientific">Companilactobacillus heilongjiangensis</name>
    <dbReference type="NCBI Taxonomy" id="1074467"/>
    <lineage>
        <taxon>Bacteria</taxon>
        <taxon>Bacillati</taxon>
        <taxon>Bacillota</taxon>
        <taxon>Bacilli</taxon>
        <taxon>Lactobacillales</taxon>
        <taxon>Lactobacillaceae</taxon>
        <taxon>Companilactobacillus</taxon>
    </lineage>
</organism>
<keyword evidence="1" id="KW-0812">Transmembrane</keyword>
<protein>
    <recommendedName>
        <fullName evidence="4">ABC transporter permease</fullName>
    </recommendedName>
</protein>